<sequence length="46" mass="5284">MKALKLVETKDEGLIPNYSGLLLLGKEDEIRKHLSSHEVFFQVIDE</sequence>
<dbReference type="Proteomes" id="UP000680656">
    <property type="component" value="Chromosome"/>
</dbReference>
<gene>
    <name evidence="1" type="ORF">KHC33_13870</name>
</gene>
<proteinExistence type="predicted"/>
<dbReference type="GeneID" id="65098292"/>
<dbReference type="KEGG" id="mrtj:KHC33_13870"/>
<name>A0A8E7AY31_9EURY</name>
<dbReference type="AlphaFoldDB" id="A0A8E7AY31"/>
<organism evidence="1 2">
    <name type="scientific">Methanospirillum purgamenti</name>
    <dbReference type="NCBI Taxonomy" id="2834276"/>
    <lineage>
        <taxon>Archaea</taxon>
        <taxon>Methanobacteriati</taxon>
        <taxon>Methanobacteriota</taxon>
        <taxon>Stenosarchaea group</taxon>
        <taxon>Methanomicrobia</taxon>
        <taxon>Methanomicrobiales</taxon>
        <taxon>Methanospirillaceae</taxon>
        <taxon>Methanospirillum</taxon>
    </lineage>
</organism>
<evidence type="ECO:0000313" key="2">
    <source>
        <dbReference type="Proteomes" id="UP000680656"/>
    </source>
</evidence>
<accession>A0A8E7AY31</accession>
<evidence type="ECO:0000313" key="1">
    <source>
        <dbReference type="EMBL" id="QVV88399.1"/>
    </source>
</evidence>
<protein>
    <submittedName>
        <fullName evidence="1">Uncharacterized protein</fullName>
    </submittedName>
</protein>
<dbReference type="EMBL" id="CP075546">
    <property type="protein sequence ID" value="QVV88399.1"/>
    <property type="molecule type" value="Genomic_DNA"/>
</dbReference>
<dbReference type="RefSeq" id="WP_214419208.1">
    <property type="nucleotide sequence ID" value="NZ_CP075546.1"/>
</dbReference>
<reference evidence="1 2" key="1">
    <citation type="submission" date="2021-05" db="EMBL/GenBank/DDBJ databases">
        <title>A novel Methanospirillum isolate from a pyrite-forming mixed culture.</title>
        <authorList>
            <person name="Bunk B."/>
            <person name="Sproer C."/>
            <person name="Spring S."/>
            <person name="Pester M."/>
        </authorList>
    </citation>
    <scope>NUCLEOTIDE SEQUENCE [LARGE SCALE GENOMIC DNA]</scope>
    <source>
        <strain evidence="1 2">J.3.6.1-F.2.7.3</strain>
    </source>
</reference>
<keyword evidence="2" id="KW-1185">Reference proteome</keyword>